<reference evidence="2" key="1">
    <citation type="journal article" date="2015" name="Nature">
        <title>Complex archaea that bridge the gap between prokaryotes and eukaryotes.</title>
        <authorList>
            <person name="Spang A."/>
            <person name="Saw J.H."/>
            <person name="Jorgensen S.L."/>
            <person name="Zaremba-Niedzwiedzka K."/>
            <person name="Martijn J."/>
            <person name="Lind A.E."/>
            <person name="van Eijk R."/>
            <person name="Schleper C."/>
            <person name="Guy L."/>
            <person name="Ettema T.J."/>
        </authorList>
    </citation>
    <scope>NUCLEOTIDE SEQUENCE</scope>
</reference>
<evidence type="ECO:0000256" key="1">
    <source>
        <dbReference type="SAM" id="MobiDB-lite"/>
    </source>
</evidence>
<comment type="caution">
    <text evidence="2">The sequence shown here is derived from an EMBL/GenBank/DDBJ whole genome shotgun (WGS) entry which is preliminary data.</text>
</comment>
<gene>
    <name evidence="2" type="ORF">LCGC14_1844780</name>
</gene>
<organism evidence="2">
    <name type="scientific">marine sediment metagenome</name>
    <dbReference type="NCBI Taxonomy" id="412755"/>
    <lineage>
        <taxon>unclassified sequences</taxon>
        <taxon>metagenomes</taxon>
        <taxon>ecological metagenomes</taxon>
    </lineage>
</organism>
<feature type="region of interest" description="Disordered" evidence="1">
    <location>
        <begin position="75"/>
        <end position="104"/>
    </location>
</feature>
<evidence type="ECO:0000313" key="2">
    <source>
        <dbReference type="EMBL" id="KKL96411.1"/>
    </source>
</evidence>
<name>A0A0F9H0F2_9ZZZZ</name>
<dbReference type="EMBL" id="LAZR01018439">
    <property type="protein sequence ID" value="KKL96411.1"/>
    <property type="molecule type" value="Genomic_DNA"/>
</dbReference>
<proteinExistence type="predicted"/>
<accession>A0A0F9H0F2</accession>
<dbReference type="AlphaFoldDB" id="A0A0F9H0F2"/>
<protein>
    <submittedName>
        <fullName evidence="2">Uncharacterized protein</fullName>
    </submittedName>
</protein>
<sequence>MKVLCGTPKIECTGGNTQVSAMMGGSRKAHSGNLEAFRCYAAYLLRAGYERVGSREFRNPDGGITVLTKKSRFGSRLRKGKAGGDTGGSRYMPKDRTGGTIISK</sequence>